<organism evidence="8 9">
    <name type="scientific">Salininema proteolyticum</name>
    <dbReference type="NCBI Taxonomy" id="1607685"/>
    <lineage>
        <taxon>Bacteria</taxon>
        <taxon>Bacillati</taxon>
        <taxon>Actinomycetota</taxon>
        <taxon>Actinomycetes</taxon>
        <taxon>Glycomycetales</taxon>
        <taxon>Glycomycetaceae</taxon>
        <taxon>Salininema</taxon>
    </lineage>
</organism>
<dbReference type="Pfam" id="PF00664">
    <property type="entry name" value="ABC_membrane"/>
    <property type="match status" value="1"/>
</dbReference>
<keyword evidence="2 5" id="KW-0812">Transmembrane</keyword>
<evidence type="ECO:0000313" key="8">
    <source>
        <dbReference type="EMBL" id="MFC4334748.1"/>
    </source>
</evidence>
<protein>
    <submittedName>
        <fullName evidence="8">ABC transporter transmembrane domain-containing protein</fullName>
    </submittedName>
</protein>
<evidence type="ECO:0000256" key="1">
    <source>
        <dbReference type="ARBA" id="ARBA00004651"/>
    </source>
</evidence>
<dbReference type="Pfam" id="PF00005">
    <property type="entry name" value="ABC_tran"/>
    <property type="match status" value="1"/>
</dbReference>
<comment type="subcellular location">
    <subcellularLocation>
        <location evidence="1">Cell membrane</location>
        <topology evidence="1">Multi-pass membrane protein</topology>
    </subcellularLocation>
</comment>
<comment type="caution">
    <text evidence="8">The sequence shown here is derived from an EMBL/GenBank/DDBJ whole genome shotgun (WGS) entry which is preliminary data.</text>
</comment>
<evidence type="ECO:0000256" key="4">
    <source>
        <dbReference type="ARBA" id="ARBA00023136"/>
    </source>
</evidence>
<keyword evidence="3 5" id="KW-1133">Transmembrane helix</keyword>
<evidence type="ECO:0000256" key="3">
    <source>
        <dbReference type="ARBA" id="ARBA00022989"/>
    </source>
</evidence>
<gene>
    <name evidence="8" type="ORF">ACFPET_06015</name>
</gene>
<keyword evidence="4 5" id="KW-0472">Membrane</keyword>
<dbReference type="Gene3D" id="1.20.1560.10">
    <property type="entry name" value="ABC transporter type 1, transmembrane domain"/>
    <property type="match status" value="1"/>
</dbReference>
<sequence>MPDPTRPLTAAPPDDPTPGRFLAWLYMRQFWPLAFGALGGTAWMLVFAALPVAIGRAVDEGIGDGRDLWTWVAVLAGFAVAGGVVTLWRERFMSLNRQLAAFGVVQVVTRHSHRTGRALSRAHSAGEVVAVSNQDAQEIGGTTDLVSRTLGAAIAFIVVTVVLWRTDPWLGVMAVLGGAVQIFAVGPVVKVIQRRLYVYRDQEGAINTRIGDIIGGLRVMRGIGGERSFGEHYRAESANLERKGIEAAPAQASLDAVSVVVPGALIVAVTWLAAHSAANGDLSTGGFITVFGYTAFLWLPLFTIAIAARSLATAQAAARRVVAVLSTRAPEWTGEEPFTPGRVHDPDTGITLPRGKLTVIASSDSDAVARAFDRMAGLEPGAATVAGTPVTDIDHAQLHGSVVTVANDQRLFAGALADTLVGAADRDSVLHAVAGDDIRSSLGGWEGELQDEGRNLSGGQRQRLRLARALAAEPEVLLAVDPTSALDAYTETLVVRRTAELREGRTTAVASSSPAWLIAADHVVFLRGDGAETGTHADLSRLDDYLDLTGR</sequence>
<evidence type="ECO:0000256" key="5">
    <source>
        <dbReference type="SAM" id="Phobius"/>
    </source>
</evidence>
<dbReference type="PANTHER" id="PTHR43394">
    <property type="entry name" value="ATP-DEPENDENT PERMEASE MDL1, MITOCHONDRIAL"/>
    <property type="match status" value="1"/>
</dbReference>
<feature type="domain" description="ABC transmembrane type-1" evidence="7">
    <location>
        <begin position="34"/>
        <end position="313"/>
    </location>
</feature>
<dbReference type="Proteomes" id="UP001595823">
    <property type="component" value="Unassembled WGS sequence"/>
</dbReference>
<keyword evidence="9" id="KW-1185">Reference proteome</keyword>
<dbReference type="CDD" id="cd07346">
    <property type="entry name" value="ABC_6TM_exporters"/>
    <property type="match status" value="1"/>
</dbReference>
<evidence type="ECO:0000259" key="7">
    <source>
        <dbReference type="PROSITE" id="PS50929"/>
    </source>
</evidence>
<dbReference type="InterPro" id="IPR003439">
    <property type="entry name" value="ABC_transporter-like_ATP-bd"/>
</dbReference>
<dbReference type="InterPro" id="IPR027417">
    <property type="entry name" value="P-loop_NTPase"/>
</dbReference>
<dbReference type="PROSITE" id="PS50929">
    <property type="entry name" value="ABC_TM1F"/>
    <property type="match status" value="1"/>
</dbReference>
<proteinExistence type="predicted"/>
<feature type="transmembrane region" description="Helical" evidence="5">
    <location>
        <begin position="145"/>
        <end position="164"/>
    </location>
</feature>
<feature type="transmembrane region" description="Helical" evidence="5">
    <location>
        <begin position="68"/>
        <end position="88"/>
    </location>
</feature>
<dbReference type="PROSITE" id="PS00211">
    <property type="entry name" value="ABC_TRANSPORTER_1"/>
    <property type="match status" value="1"/>
</dbReference>
<feature type="domain" description="ABC transporter" evidence="6">
    <location>
        <begin position="319"/>
        <end position="546"/>
    </location>
</feature>
<dbReference type="InterPro" id="IPR036640">
    <property type="entry name" value="ABC1_TM_sf"/>
</dbReference>
<feature type="transmembrane region" description="Helical" evidence="5">
    <location>
        <begin position="170"/>
        <end position="192"/>
    </location>
</feature>
<dbReference type="InterPro" id="IPR039421">
    <property type="entry name" value="Type_1_exporter"/>
</dbReference>
<feature type="transmembrane region" description="Helical" evidence="5">
    <location>
        <begin position="252"/>
        <end position="274"/>
    </location>
</feature>
<evidence type="ECO:0000313" key="9">
    <source>
        <dbReference type="Proteomes" id="UP001595823"/>
    </source>
</evidence>
<evidence type="ECO:0000256" key="2">
    <source>
        <dbReference type="ARBA" id="ARBA00022692"/>
    </source>
</evidence>
<reference evidence="9" key="1">
    <citation type="journal article" date="2019" name="Int. J. Syst. Evol. Microbiol.">
        <title>The Global Catalogue of Microorganisms (GCM) 10K type strain sequencing project: providing services to taxonomists for standard genome sequencing and annotation.</title>
        <authorList>
            <consortium name="The Broad Institute Genomics Platform"/>
            <consortium name="The Broad Institute Genome Sequencing Center for Infectious Disease"/>
            <person name="Wu L."/>
            <person name="Ma J."/>
        </authorList>
    </citation>
    <scope>NUCLEOTIDE SEQUENCE [LARGE SCALE GENOMIC DNA]</scope>
    <source>
        <strain evidence="9">IBRC-M 10908</strain>
    </source>
</reference>
<dbReference type="Gene3D" id="3.40.50.300">
    <property type="entry name" value="P-loop containing nucleotide triphosphate hydrolases"/>
    <property type="match status" value="1"/>
</dbReference>
<dbReference type="PROSITE" id="PS50893">
    <property type="entry name" value="ABC_TRANSPORTER_2"/>
    <property type="match status" value="1"/>
</dbReference>
<dbReference type="SUPFAM" id="SSF52540">
    <property type="entry name" value="P-loop containing nucleoside triphosphate hydrolases"/>
    <property type="match status" value="1"/>
</dbReference>
<feature type="transmembrane region" description="Helical" evidence="5">
    <location>
        <begin position="30"/>
        <end position="56"/>
    </location>
</feature>
<accession>A0ABV8TWC6</accession>
<dbReference type="InterPro" id="IPR011527">
    <property type="entry name" value="ABC1_TM_dom"/>
</dbReference>
<dbReference type="RefSeq" id="WP_380618749.1">
    <property type="nucleotide sequence ID" value="NZ_JBHSDK010000009.1"/>
</dbReference>
<name>A0ABV8TWC6_9ACTN</name>
<dbReference type="SUPFAM" id="SSF90123">
    <property type="entry name" value="ABC transporter transmembrane region"/>
    <property type="match status" value="1"/>
</dbReference>
<feature type="transmembrane region" description="Helical" evidence="5">
    <location>
        <begin position="286"/>
        <end position="308"/>
    </location>
</feature>
<dbReference type="EMBL" id="JBHSDK010000009">
    <property type="protein sequence ID" value="MFC4334748.1"/>
    <property type="molecule type" value="Genomic_DNA"/>
</dbReference>
<dbReference type="InterPro" id="IPR017871">
    <property type="entry name" value="ABC_transporter-like_CS"/>
</dbReference>
<dbReference type="PANTHER" id="PTHR43394:SF1">
    <property type="entry name" value="ATP-BINDING CASSETTE SUB-FAMILY B MEMBER 10, MITOCHONDRIAL"/>
    <property type="match status" value="1"/>
</dbReference>
<evidence type="ECO:0000259" key="6">
    <source>
        <dbReference type="PROSITE" id="PS50893"/>
    </source>
</evidence>